<reference evidence="2 3" key="1">
    <citation type="submission" date="2019-03" db="EMBL/GenBank/DDBJ databases">
        <title>Cohnella endophytica sp. nov., a novel endophytic bacterium isolated from bark of Sonneratia apetala.</title>
        <authorList>
            <person name="Tuo L."/>
        </authorList>
    </citation>
    <scope>NUCLEOTIDE SEQUENCE [LARGE SCALE GENOMIC DNA]</scope>
    <source>
        <strain evidence="2 3">CCTCC AB 208254</strain>
    </source>
</reference>
<sequence length="68" mass="7777">MFVRSPHRIKGIVRFEGEQGLHLIQYAYRELEMMPIRPQKEVQEVLVVIGEPDALSLANETILGLIGF</sequence>
<protein>
    <submittedName>
        <fullName evidence="2">GTP-binding protein</fullName>
    </submittedName>
</protein>
<dbReference type="InterPro" id="IPR011629">
    <property type="entry name" value="CobW-like_C"/>
</dbReference>
<evidence type="ECO:0000259" key="1">
    <source>
        <dbReference type="Pfam" id="PF07683"/>
    </source>
</evidence>
<dbReference type="AlphaFoldDB" id="A0A4Y8M3V1"/>
<feature type="domain" description="CobW C-terminal" evidence="1">
    <location>
        <begin position="7"/>
        <end position="51"/>
    </location>
</feature>
<evidence type="ECO:0000313" key="3">
    <source>
        <dbReference type="Proteomes" id="UP000297900"/>
    </source>
</evidence>
<dbReference type="EMBL" id="SOMN01000011">
    <property type="protein sequence ID" value="TFE26911.1"/>
    <property type="molecule type" value="Genomic_DNA"/>
</dbReference>
<comment type="caution">
    <text evidence="2">The sequence shown here is derived from an EMBL/GenBank/DDBJ whole genome shotgun (WGS) entry which is preliminary data.</text>
</comment>
<dbReference type="RefSeq" id="WP_135152138.1">
    <property type="nucleotide sequence ID" value="NZ_SOMN01000011.1"/>
</dbReference>
<keyword evidence="3" id="KW-1185">Reference proteome</keyword>
<name>A0A4Y8M3V1_9BACL</name>
<accession>A0A4Y8M3V1</accession>
<proteinExistence type="predicted"/>
<evidence type="ECO:0000313" key="2">
    <source>
        <dbReference type="EMBL" id="TFE26911.1"/>
    </source>
</evidence>
<gene>
    <name evidence="2" type="ORF">E2980_10455</name>
</gene>
<dbReference type="Proteomes" id="UP000297900">
    <property type="component" value="Unassembled WGS sequence"/>
</dbReference>
<dbReference type="Pfam" id="PF07683">
    <property type="entry name" value="CobW_C"/>
    <property type="match status" value="1"/>
</dbReference>
<organism evidence="2 3">
    <name type="scientific">Cohnella luojiensis</name>
    <dbReference type="NCBI Taxonomy" id="652876"/>
    <lineage>
        <taxon>Bacteria</taxon>
        <taxon>Bacillati</taxon>
        <taxon>Bacillota</taxon>
        <taxon>Bacilli</taxon>
        <taxon>Bacillales</taxon>
        <taxon>Paenibacillaceae</taxon>
        <taxon>Cohnella</taxon>
    </lineage>
</organism>
<dbReference type="SUPFAM" id="SSF90002">
    <property type="entry name" value="Hypothetical protein YjiA, C-terminal domain"/>
    <property type="match status" value="1"/>
</dbReference>